<dbReference type="GO" id="GO:0000027">
    <property type="term" value="P:ribosomal large subunit assembly"/>
    <property type="evidence" value="ECO:0007669"/>
    <property type="project" value="TreeGrafter"/>
</dbReference>
<evidence type="ECO:0000256" key="4">
    <source>
        <dbReference type="ARBA" id="ARBA00023242"/>
    </source>
</evidence>
<evidence type="ECO:0000256" key="3">
    <source>
        <dbReference type="ARBA" id="ARBA00022737"/>
    </source>
</evidence>
<dbReference type="InterPro" id="IPR036322">
    <property type="entry name" value="WD40_repeat_dom_sf"/>
</dbReference>
<evidence type="ECO:0000256" key="2">
    <source>
        <dbReference type="ARBA" id="ARBA00022574"/>
    </source>
</evidence>
<reference evidence="6" key="1">
    <citation type="submission" date="2021-02" db="EMBL/GenBank/DDBJ databases">
        <authorList>
            <person name="Nowell W R."/>
        </authorList>
    </citation>
    <scope>NUCLEOTIDE SEQUENCE</scope>
</reference>
<keyword evidence="7" id="KW-1185">Reference proteome</keyword>
<dbReference type="AlphaFoldDB" id="A0A814KF72"/>
<feature type="repeat" description="WD" evidence="5">
    <location>
        <begin position="547"/>
        <end position="577"/>
    </location>
</feature>
<dbReference type="GO" id="GO:0005730">
    <property type="term" value="C:nucleolus"/>
    <property type="evidence" value="ECO:0007669"/>
    <property type="project" value="TreeGrafter"/>
</dbReference>
<evidence type="ECO:0000313" key="6">
    <source>
        <dbReference type="EMBL" id="CAF1051689.1"/>
    </source>
</evidence>
<evidence type="ECO:0008006" key="8">
    <source>
        <dbReference type="Google" id="ProtNLM"/>
    </source>
</evidence>
<dbReference type="Pfam" id="PF00400">
    <property type="entry name" value="WD40"/>
    <property type="match status" value="2"/>
</dbReference>
<dbReference type="EMBL" id="CAJNOR010000989">
    <property type="protein sequence ID" value="CAF1051689.1"/>
    <property type="molecule type" value="Genomic_DNA"/>
</dbReference>
<comment type="subcellular location">
    <subcellularLocation>
        <location evidence="1">Nucleus</location>
    </subcellularLocation>
</comment>
<evidence type="ECO:0000256" key="1">
    <source>
        <dbReference type="ARBA" id="ARBA00004123"/>
    </source>
</evidence>
<dbReference type="PANTHER" id="PTHR19848:SF0">
    <property type="entry name" value="NOTCHLESS PROTEIN HOMOLOG 1"/>
    <property type="match status" value="1"/>
</dbReference>
<keyword evidence="2 5" id="KW-0853">WD repeat</keyword>
<sequence length="673" mass="75854">MASFTIENVFGVGSFRLCSGFPTAIKITDKSDAHLYECALNGCIQVYNYSTDERLFFQHVYDDIIVVMVYNEYVNQILTCSYTGKIIIWSHDYQKRYVEQQTRINHVHYGFWTTDGTGIYLCSRFDGTLLSLTYDSEHHSLTETWLRHWATPRADAETVHPPSNLSISPINIAEKMETSNTYVAGSIGYEFVLSTNLRRHLFAILQRPHEHVHIHELNLHDGHLIQDLKLQHAKPNQTFLCATTTTLRQTDTGKEFFAVGLQSGLIFIIDTNPLHVHCIINATGSPQAIIWWHSYLLTFGYISTIVNVYSLDGTLIASCKDAPATAICHLQWNSTEQDLLWVGGYMGLTLVRLELIDTVRTPSPVNAVVFTILNTSVDELSPSTTLCLTTLIHKTLHETAGCGIYMDKKEILSGDLSGNIFRWSVDEAKPKEHTHISDSVRCFVSKNLVGTLSGALYNIDNQEIIEDFSTAIICAAWNNAQTVCLIGLADGSLVNLQSKRIVGLHANNAEIWGVAWSPNEQLCATASEDQTTCIWQVDQERKLIATLTGHTTAVTAVQWKYERIYTCADDRTVRVYNSHANTYNCLYVLRTPTSLFGWFTLTYLQVDEEQKLIICTTQNGYLVVWRDEENARAILCQKIHFGSLEALKYDKTTRRLVTVGSDCTVTSLRLNSV</sequence>
<evidence type="ECO:0000313" key="7">
    <source>
        <dbReference type="Proteomes" id="UP000663828"/>
    </source>
</evidence>
<dbReference type="InterPro" id="IPR001680">
    <property type="entry name" value="WD40_rpt"/>
</dbReference>
<keyword evidence="4" id="KW-0539">Nucleus</keyword>
<proteinExistence type="predicted"/>
<comment type="caution">
    <text evidence="6">The sequence shown here is derived from an EMBL/GenBank/DDBJ whole genome shotgun (WGS) entry which is preliminary data.</text>
</comment>
<keyword evidence="3" id="KW-0677">Repeat</keyword>
<dbReference type="Gene3D" id="2.130.10.10">
    <property type="entry name" value="YVTN repeat-like/Quinoprotein amine dehydrogenase"/>
    <property type="match status" value="2"/>
</dbReference>
<feature type="repeat" description="WD" evidence="5">
    <location>
        <begin position="504"/>
        <end position="545"/>
    </location>
</feature>
<accession>A0A814KF72</accession>
<protein>
    <recommendedName>
        <fullName evidence="8">WD repeat-containing protein 55 homolog</fullName>
    </recommendedName>
</protein>
<dbReference type="SMART" id="SM00320">
    <property type="entry name" value="WD40"/>
    <property type="match status" value="6"/>
</dbReference>
<dbReference type="SUPFAM" id="SSF50978">
    <property type="entry name" value="WD40 repeat-like"/>
    <property type="match status" value="1"/>
</dbReference>
<gene>
    <name evidence="6" type="ORF">XAT740_LOCUS15807</name>
</gene>
<dbReference type="InterPro" id="IPR015943">
    <property type="entry name" value="WD40/YVTN_repeat-like_dom_sf"/>
</dbReference>
<evidence type="ECO:0000256" key="5">
    <source>
        <dbReference type="PROSITE-ProRule" id="PRU00221"/>
    </source>
</evidence>
<name>A0A814KF72_ADIRI</name>
<dbReference type="Proteomes" id="UP000663828">
    <property type="component" value="Unassembled WGS sequence"/>
</dbReference>
<dbReference type="SUPFAM" id="SSF101908">
    <property type="entry name" value="Putative isomerase YbhE"/>
    <property type="match status" value="1"/>
</dbReference>
<dbReference type="PANTHER" id="PTHR19848">
    <property type="entry name" value="WD40 REPEAT PROTEIN"/>
    <property type="match status" value="1"/>
</dbReference>
<dbReference type="PROSITE" id="PS50082">
    <property type="entry name" value="WD_REPEATS_2"/>
    <property type="match status" value="2"/>
</dbReference>
<organism evidence="6 7">
    <name type="scientific">Adineta ricciae</name>
    <name type="common">Rotifer</name>
    <dbReference type="NCBI Taxonomy" id="249248"/>
    <lineage>
        <taxon>Eukaryota</taxon>
        <taxon>Metazoa</taxon>
        <taxon>Spiralia</taxon>
        <taxon>Gnathifera</taxon>
        <taxon>Rotifera</taxon>
        <taxon>Eurotatoria</taxon>
        <taxon>Bdelloidea</taxon>
        <taxon>Adinetida</taxon>
        <taxon>Adinetidae</taxon>
        <taxon>Adineta</taxon>
    </lineage>
</organism>